<comment type="caution">
    <text evidence="1">The sequence shown here is derived from an EMBL/GenBank/DDBJ whole genome shotgun (WGS) entry which is preliminary data.</text>
</comment>
<name>A0A813KTS4_POLGL</name>
<protein>
    <submittedName>
        <fullName evidence="1">Uncharacterized protein</fullName>
    </submittedName>
</protein>
<evidence type="ECO:0000313" key="1">
    <source>
        <dbReference type="EMBL" id="CAE8715640.1"/>
    </source>
</evidence>
<feature type="non-terminal residue" evidence="1">
    <location>
        <position position="1"/>
    </location>
</feature>
<reference evidence="1" key="1">
    <citation type="submission" date="2021-02" db="EMBL/GenBank/DDBJ databases">
        <authorList>
            <person name="Dougan E. K."/>
            <person name="Rhodes N."/>
            <person name="Thang M."/>
            <person name="Chan C."/>
        </authorList>
    </citation>
    <scope>NUCLEOTIDE SEQUENCE</scope>
</reference>
<evidence type="ECO:0000313" key="2">
    <source>
        <dbReference type="Proteomes" id="UP000626109"/>
    </source>
</evidence>
<proteinExistence type="predicted"/>
<dbReference type="AlphaFoldDB" id="A0A813KTS4"/>
<dbReference type="Proteomes" id="UP000626109">
    <property type="component" value="Unassembled WGS sequence"/>
</dbReference>
<dbReference type="CDD" id="cd17039">
    <property type="entry name" value="Ubl_ubiquitin_like"/>
    <property type="match status" value="1"/>
</dbReference>
<gene>
    <name evidence="1" type="ORF">PGLA2088_LOCUS38673</name>
</gene>
<sequence>DGGDGLLLHISGIGGTLCTVSARRTWVVSEVKSATERHTGIPGSSQRLLSGISV</sequence>
<accession>A0A813KTS4</accession>
<organism evidence="1 2">
    <name type="scientific">Polarella glacialis</name>
    <name type="common">Dinoflagellate</name>
    <dbReference type="NCBI Taxonomy" id="89957"/>
    <lineage>
        <taxon>Eukaryota</taxon>
        <taxon>Sar</taxon>
        <taxon>Alveolata</taxon>
        <taxon>Dinophyceae</taxon>
        <taxon>Suessiales</taxon>
        <taxon>Suessiaceae</taxon>
        <taxon>Polarella</taxon>
    </lineage>
</organism>
<dbReference type="EMBL" id="CAJNNW010032834">
    <property type="protein sequence ID" value="CAE8715640.1"/>
    <property type="molecule type" value="Genomic_DNA"/>
</dbReference>
<dbReference type="InterPro" id="IPR029071">
    <property type="entry name" value="Ubiquitin-like_domsf"/>
</dbReference>
<dbReference type="SUPFAM" id="SSF54236">
    <property type="entry name" value="Ubiquitin-like"/>
    <property type="match status" value="1"/>
</dbReference>
<feature type="non-terminal residue" evidence="1">
    <location>
        <position position="54"/>
    </location>
</feature>